<dbReference type="RefSeq" id="WP_106585785.1">
    <property type="nucleotide sequence ID" value="NZ_PYGA01000022.1"/>
</dbReference>
<dbReference type="CDD" id="cd06261">
    <property type="entry name" value="TM_PBP2"/>
    <property type="match status" value="1"/>
</dbReference>
<feature type="domain" description="ABC transmembrane type-1" evidence="9">
    <location>
        <begin position="131"/>
        <end position="345"/>
    </location>
</feature>
<reference evidence="10 11" key="1">
    <citation type="submission" date="2018-03" db="EMBL/GenBank/DDBJ databases">
        <title>Genomic Encyclopedia of Archaeal and Bacterial Type Strains, Phase II (KMG-II): from individual species to whole genera.</title>
        <authorList>
            <person name="Goeker M."/>
        </authorList>
    </citation>
    <scope>NUCLEOTIDE SEQUENCE [LARGE SCALE GENOMIC DNA]</scope>
    <source>
        <strain evidence="10 11">DSM 45312</strain>
    </source>
</reference>
<feature type="transmembrane region" description="Helical" evidence="7">
    <location>
        <begin position="326"/>
        <end position="352"/>
    </location>
</feature>
<keyword evidence="2 7" id="KW-0813">Transport</keyword>
<keyword evidence="3" id="KW-1003">Cell membrane</keyword>
<dbReference type="Pfam" id="PF19300">
    <property type="entry name" value="BPD_transp_1_N"/>
    <property type="match status" value="1"/>
</dbReference>
<feature type="transmembrane region" description="Helical" evidence="7">
    <location>
        <begin position="39"/>
        <end position="62"/>
    </location>
</feature>
<evidence type="ECO:0000256" key="6">
    <source>
        <dbReference type="ARBA" id="ARBA00023136"/>
    </source>
</evidence>
<dbReference type="Gene3D" id="1.10.3720.10">
    <property type="entry name" value="MetI-like"/>
    <property type="match status" value="1"/>
</dbReference>
<keyword evidence="11" id="KW-1185">Reference proteome</keyword>
<dbReference type="PANTHER" id="PTHR43376:SF1">
    <property type="entry name" value="OLIGOPEPTIDE TRANSPORT SYSTEM PERMEASE PROTEIN"/>
    <property type="match status" value="1"/>
</dbReference>
<dbReference type="EMBL" id="PYGA01000022">
    <property type="protein sequence ID" value="PSK90487.1"/>
    <property type="molecule type" value="Genomic_DNA"/>
</dbReference>
<evidence type="ECO:0000256" key="2">
    <source>
        <dbReference type="ARBA" id="ARBA00022448"/>
    </source>
</evidence>
<evidence type="ECO:0000256" key="5">
    <source>
        <dbReference type="ARBA" id="ARBA00022989"/>
    </source>
</evidence>
<dbReference type="OrthoDB" id="9778910at2"/>
<dbReference type="InterPro" id="IPR035906">
    <property type="entry name" value="MetI-like_sf"/>
</dbReference>
<accession>A0A2P8CZW1</accession>
<evidence type="ECO:0000313" key="11">
    <source>
        <dbReference type="Proteomes" id="UP000240542"/>
    </source>
</evidence>
<feature type="transmembrane region" description="Helical" evidence="7">
    <location>
        <begin position="131"/>
        <end position="152"/>
    </location>
</feature>
<feature type="transmembrane region" description="Helical" evidence="7">
    <location>
        <begin position="173"/>
        <end position="202"/>
    </location>
</feature>
<dbReference type="PANTHER" id="PTHR43376">
    <property type="entry name" value="OLIGOPEPTIDE TRANSPORT SYSTEM PERMEASE PROTEIN"/>
    <property type="match status" value="1"/>
</dbReference>
<comment type="subcellular location">
    <subcellularLocation>
        <location evidence="1 7">Cell membrane</location>
        <topology evidence="1 7">Multi-pass membrane protein</topology>
    </subcellularLocation>
</comment>
<feature type="region of interest" description="Disordered" evidence="8">
    <location>
        <begin position="1"/>
        <end position="27"/>
    </location>
</feature>
<keyword evidence="6 7" id="KW-0472">Membrane</keyword>
<dbReference type="Proteomes" id="UP000240542">
    <property type="component" value="Unassembled WGS sequence"/>
</dbReference>
<evidence type="ECO:0000256" key="3">
    <source>
        <dbReference type="ARBA" id="ARBA00022475"/>
    </source>
</evidence>
<sequence length="358" mass="38675">MSLSSSSPRPESEAAAPDAAAPGPVPGRRPAGRRVSLRYFAVKLLGALVSLLAVMVTSFFLFRVIPGDPVAAMTQGRKVTPEQREELFRQFGLDQPLWQQFLGYLRDLLRLDLGLSYQYKAPVTELIATRLGPTLLLVGTATLIAAALGLWLGTRAGWRRGSTADRVHTGVALTLFSVPTFWLGLLMIVVLAGGAGGMPHLFPTGGMGSPDVSGVGNVIVDTAHHMVLPVATLVAVLYAQYLMIMRSSLLDEMGSDYLVTARAKGLRDDLVLRRHAVPNALLPTVTLLFLKIGQVVSGTILVEAVFSWPGLGMLFYEGLSVPDLPLVQGLFIFFSASVIFMNLLADFVYPLFDPRVRT</sequence>
<dbReference type="SUPFAM" id="SSF161098">
    <property type="entry name" value="MetI-like"/>
    <property type="match status" value="1"/>
</dbReference>
<evidence type="ECO:0000256" key="4">
    <source>
        <dbReference type="ARBA" id="ARBA00022692"/>
    </source>
</evidence>
<evidence type="ECO:0000256" key="8">
    <source>
        <dbReference type="SAM" id="MobiDB-lite"/>
    </source>
</evidence>
<evidence type="ECO:0000259" key="9">
    <source>
        <dbReference type="PROSITE" id="PS50928"/>
    </source>
</evidence>
<proteinExistence type="inferred from homology"/>
<dbReference type="PROSITE" id="PS50928">
    <property type="entry name" value="ABC_TM1"/>
    <property type="match status" value="1"/>
</dbReference>
<dbReference type="InterPro" id="IPR045621">
    <property type="entry name" value="BPD_transp_1_N"/>
</dbReference>
<organism evidence="10 11">
    <name type="scientific">Murinocardiopsis flavida</name>
    <dbReference type="NCBI Taxonomy" id="645275"/>
    <lineage>
        <taxon>Bacteria</taxon>
        <taxon>Bacillati</taxon>
        <taxon>Actinomycetota</taxon>
        <taxon>Actinomycetes</taxon>
        <taxon>Streptosporangiales</taxon>
        <taxon>Nocardiopsidaceae</taxon>
        <taxon>Murinocardiopsis</taxon>
    </lineage>
</organism>
<evidence type="ECO:0000256" key="7">
    <source>
        <dbReference type="RuleBase" id="RU363032"/>
    </source>
</evidence>
<keyword evidence="4 7" id="KW-0812">Transmembrane</keyword>
<dbReference type="GO" id="GO:0005886">
    <property type="term" value="C:plasma membrane"/>
    <property type="evidence" value="ECO:0007669"/>
    <property type="project" value="UniProtKB-SubCell"/>
</dbReference>
<comment type="caution">
    <text evidence="10">The sequence shown here is derived from an EMBL/GenBank/DDBJ whole genome shotgun (WGS) entry which is preliminary data.</text>
</comment>
<dbReference type="InterPro" id="IPR000515">
    <property type="entry name" value="MetI-like"/>
</dbReference>
<dbReference type="Pfam" id="PF00528">
    <property type="entry name" value="BPD_transp_1"/>
    <property type="match status" value="1"/>
</dbReference>
<protein>
    <submittedName>
        <fullName evidence="10">Peptide/nickel transport system permease protein</fullName>
    </submittedName>
</protein>
<gene>
    <name evidence="10" type="ORF">CLV63_12221</name>
</gene>
<feature type="transmembrane region" description="Helical" evidence="7">
    <location>
        <begin position="280"/>
        <end position="306"/>
    </location>
</feature>
<evidence type="ECO:0000313" key="10">
    <source>
        <dbReference type="EMBL" id="PSK90487.1"/>
    </source>
</evidence>
<feature type="transmembrane region" description="Helical" evidence="7">
    <location>
        <begin position="222"/>
        <end position="244"/>
    </location>
</feature>
<comment type="similarity">
    <text evidence="7">Belongs to the binding-protein-dependent transport system permease family.</text>
</comment>
<evidence type="ECO:0000256" key="1">
    <source>
        <dbReference type="ARBA" id="ARBA00004651"/>
    </source>
</evidence>
<keyword evidence="5 7" id="KW-1133">Transmembrane helix</keyword>
<dbReference type="GO" id="GO:0055085">
    <property type="term" value="P:transmembrane transport"/>
    <property type="evidence" value="ECO:0007669"/>
    <property type="project" value="InterPro"/>
</dbReference>
<name>A0A2P8CZW1_9ACTN</name>
<dbReference type="AlphaFoldDB" id="A0A2P8CZW1"/>